<feature type="transmembrane region" description="Helical" evidence="6">
    <location>
        <begin position="620"/>
        <end position="644"/>
    </location>
</feature>
<sequence length="657" mass="74909">MTFRQFAFNNVIRSKRTYLAHFLSSTFAIMIFFTYALLAFHPNLQGDLAASVTINTFAKSGLQISQGLIFFFSFFFILYSVSAFLKTRKKDFGILMLHGMSRSQLNKLIFIENTIIGIASILTGITIGMAFSKFILIMSNNLLMIDKGLPFYMPFKAIGITFGAFFLLFLFISLFTSRLVNVEQLVELIKAEEKPKPEPKASFWLSLIALICIGLGYTGVFHSVNAIQYKDMKYVLFMMATGVSFVVLGTYFLFTQLSVYVLRALKKRENIFFKKTNILTISDLVYQLKDNAKMFFMVTIISAVAFTAVGTCMGLGNSSMAESNSPFAFSYQSYNNNNPLEKEHLKKIESELNNGGFKFKQVAYSIKQIPDTLYNSNVLLSVIKISDYNKLAEAFGFEKERLKNENDSIVIPARKFANTKSNQNNFRLSHRNIKIDMHVNKTLTPKELQDTNITTIIIPDAVYNQMIVDPENYRGESTINGFIVKDWENTKKVAEKIVTTLQKDNEGIHEPVLYNEQYKFSSLISTWIVMKQGFGLASIMSVLIGIVFFTFAASFLYFRLYTDLERNQQQYKMIAKVGLSKPELKKVVSRQLTLLFFLPISIAITHSSVAFIALQKLANFSVLGSSVIVLVCFLVLQIIYFYFVRSQYLKKMYKTIF</sequence>
<dbReference type="InterPro" id="IPR027022">
    <property type="entry name" value="ABC_permease_BceB-typ"/>
</dbReference>
<evidence type="ECO:0000259" key="7">
    <source>
        <dbReference type="Pfam" id="PF02687"/>
    </source>
</evidence>
<dbReference type="InterPro" id="IPR003838">
    <property type="entry name" value="ABC3_permease_C"/>
</dbReference>
<feature type="transmembrane region" description="Helical" evidence="6">
    <location>
        <begin position="157"/>
        <end position="180"/>
    </location>
</feature>
<evidence type="ECO:0000256" key="5">
    <source>
        <dbReference type="ARBA" id="ARBA00023136"/>
    </source>
</evidence>
<feature type="domain" description="ABC3 transporter permease C-terminal" evidence="7">
    <location>
        <begin position="68"/>
        <end position="179"/>
    </location>
</feature>
<dbReference type="GO" id="GO:0005886">
    <property type="term" value="C:plasma membrane"/>
    <property type="evidence" value="ECO:0007669"/>
    <property type="project" value="UniProtKB-SubCell"/>
</dbReference>
<evidence type="ECO:0000256" key="3">
    <source>
        <dbReference type="ARBA" id="ARBA00022692"/>
    </source>
</evidence>
<evidence type="ECO:0000256" key="6">
    <source>
        <dbReference type="PIRNR" id="PIRNR018968"/>
    </source>
</evidence>
<evidence type="ECO:0000256" key="2">
    <source>
        <dbReference type="ARBA" id="ARBA00022475"/>
    </source>
</evidence>
<keyword evidence="3 6" id="KW-0812">Transmembrane</keyword>
<comment type="subcellular location">
    <subcellularLocation>
        <location evidence="1 6">Cell membrane</location>
        <topology evidence="1 6">Multi-pass membrane protein</topology>
    </subcellularLocation>
</comment>
<organism evidence="8 9">
    <name type="scientific">Bacillus proteolyticus</name>
    <dbReference type="NCBI Taxonomy" id="2026192"/>
    <lineage>
        <taxon>Bacteria</taxon>
        <taxon>Bacillati</taxon>
        <taxon>Bacillota</taxon>
        <taxon>Bacilli</taxon>
        <taxon>Bacillales</taxon>
        <taxon>Bacillaceae</taxon>
        <taxon>Bacillus</taxon>
        <taxon>Bacillus cereus group</taxon>
    </lineage>
</organism>
<protein>
    <submittedName>
        <fullName evidence="8">ABC transporter permease</fullName>
    </submittedName>
</protein>
<dbReference type="Pfam" id="PF02687">
    <property type="entry name" value="FtsX"/>
    <property type="match status" value="1"/>
</dbReference>
<dbReference type="GO" id="GO:0055085">
    <property type="term" value="P:transmembrane transport"/>
    <property type="evidence" value="ECO:0007669"/>
    <property type="project" value="UniProtKB-UniRule"/>
</dbReference>
<dbReference type="RefSeq" id="WP_071745313.1">
    <property type="nucleotide sequence ID" value="NZ_MACH01000070.1"/>
</dbReference>
<reference evidence="8 9" key="1">
    <citation type="submission" date="2016-06" db="EMBL/GenBank/DDBJ databases">
        <title>First insights into the genetic diversity and population structure of in the Bacillus cereus group bacteria from diverse marine environments.</title>
        <authorList>
            <person name="Liu Y."/>
            <person name="Lai Q."/>
            <person name="Shao Z."/>
        </authorList>
    </citation>
    <scope>NUCLEOTIDE SEQUENCE [LARGE SCALE GENOMIC DNA]</scope>
    <source>
        <strain evidence="8 9">TD42</strain>
    </source>
</reference>
<dbReference type="PANTHER" id="PTHR46795">
    <property type="entry name" value="ABC TRANSPORTER PERMEASE-RELATED-RELATED"/>
    <property type="match status" value="1"/>
</dbReference>
<dbReference type="EMBL" id="MACH01000070">
    <property type="protein sequence ID" value="OJE47443.1"/>
    <property type="molecule type" value="Genomic_DNA"/>
</dbReference>
<evidence type="ECO:0000256" key="1">
    <source>
        <dbReference type="ARBA" id="ARBA00004651"/>
    </source>
</evidence>
<comment type="caution">
    <text evidence="8">The sequence shown here is derived from an EMBL/GenBank/DDBJ whole genome shotgun (WGS) entry which is preliminary data.</text>
</comment>
<accession>A0AA44KWZ8</accession>
<gene>
    <name evidence="8" type="ORF">BAQ49_28520</name>
</gene>
<feature type="transmembrane region" description="Helical" evidence="6">
    <location>
        <begin position="21"/>
        <end position="44"/>
    </location>
</feature>
<proteinExistence type="inferred from homology"/>
<dbReference type="AlphaFoldDB" id="A0AA44KWZ8"/>
<feature type="transmembrane region" description="Helical" evidence="6">
    <location>
        <begin position="592"/>
        <end position="614"/>
    </location>
</feature>
<feature type="transmembrane region" description="Helical" evidence="6">
    <location>
        <begin position="64"/>
        <end position="87"/>
    </location>
</feature>
<evidence type="ECO:0000313" key="8">
    <source>
        <dbReference type="EMBL" id="OJE47443.1"/>
    </source>
</evidence>
<keyword evidence="2 6" id="KW-1003">Cell membrane</keyword>
<keyword evidence="6" id="KW-0813">Transport</keyword>
<dbReference type="PIRSF" id="PIRSF018968">
    <property type="entry name" value="ABC_permease_BceB"/>
    <property type="match status" value="1"/>
</dbReference>
<keyword evidence="4 6" id="KW-1133">Transmembrane helix</keyword>
<dbReference type="PANTHER" id="PTHR46795:SF2">
    <property type="entry name" value="ABC TRANSPORTER, PERMEASE PROTEIN"/>
    <property type="match status" value="1"/>
</dbReference>
<dbReference type="InterPro" id="IPR052536">
    <property type="entry name" value="ABC-4_Integral_Memb_Prot"/>
</dbReference>
<feature type="transmembrane region" description="Helical" evidence="6">
    <location>
        <begin position="234"/>
        <end position="262"/>
    </location>
</feature>
<evidence type="ECO:0000313" key="9">
    <source>
        <dbReference type="Proteomes" id="UP000183185"/>
    </source>
</evidence>
<comment type="similarity">
    <text evidence="6">Belongs to the ABC-4 integral membrane protein family.</text>
</comment>
<dbReference type="Proteomes" id="UP000183185">
    <property type="component" value="Unassembled WGS sequence"/>
</dbReference>
<feature type="transmembrane region" description="Helical" evidence="6">
    <location>
        <begin position="201"/>
        <end position="222"/>
    </location>
</feature>
<feature type="transmembrane region" description="Helical" evidence="6">
    <location>
        <begin position="534"/>
        <end position="558"/>
    </location>
</feature>
<name>A0AA44KWZ8_9BACI</name>
<feature type="transmembrane region" description="Helical" evidence="6">
    <location>
        <begin position="108"/>
        <end position="137"/>
    </location>
</feature>
<feature type="transmembrane region" description="Helical" evidence="6">
    <location>
        <begin position="294"/>
        <end position="316"/>
    </location>
</feature>
<evidence type="ECO:0000256" key="4">
    <source>
        <dbReference type="ARBA" id="ARBA00022989"/>
    </source>
</evidence>
<keyword evidence="5 6" id="KW-0472">Membrane</keyword>